<proteinExistence type="predicted"/>
<dbReference type="EMBL" id="JRPC02000090">
    <property type="protein sequence ID" value="TLE12549.1"/>
    <property type="molecule type" value="Genomic_DNA"/>
</dbReference>
<dbReference type="RefSeq" id="WP_138155357.1">
    <property type="nucleotide sequence ID" value="NZ_JRPC02000090.1"/>
</dbReference>
<comment type="caution">
    <text evidence="2">The sequence shown here is derived from an EMBL/GenBank/DDBJ whole genome shotgun (WGS) entry which is preliminary data.</text>
</comment>
<reference evidence="2 3" key="1">
    <citation type="journal article" date="2014" name="Genome Announc.">
        <title>Draft genome sequences of eight enterohepatic helicobacter species isolated from both laboratory and wild rodents.</title>
        <authorList>
            <person name="Sheh A."/>
            <person name="Shen Z."/>
            <person name="Fox J.G."/>
        </authorList>
    </citation>
    <scope>NUCLEOTIDE SEQUENCE [LARGE SCALE GENOMIC DNA]</scope>
    <source>
        <strain evidence="2 3">MIT-03-7007</strain>
    </source>
</reference>
<accession>A0A4U8UC46</accession>
<keyword evidence="1" id="KW-1133">Transmembrane helix</keyword>
<evidence type="ECO:0000313" key="3">
    <source>
        <dbReference type="Proteomes" id="UP000029920"/>
    </source>
</evidence>
<keyword evidence="3" id="KW-1185">Reference proteome</keyword>
<feature type="transmembrane region" description="Helical" evidence="1">
    <location>
        <begin position="49"/>
        <end position="65"/>
    </location>
</feature>
<dbReference type="AlphaFoldDB" id="A0A4U8UC46"/>
<evidence type="ECO:0000313" key="2">
    <source>
        <dbReference type="EMBL" id="TLE12549.1"/>
    </source>
</evidence>
<keyword evidence="1" id="KW-0472">Membrane</keyword>
<sequence>MQQTINNIIHKFNNINFAVLENSKITIFFYLVLLVAMLVGFYYESMISFYITLLGMITIYLLKALQKRDFL</sequence>
<name>A0A4U8UC46_9HELI</name>
<dbReference type="Proteomes" id="UP000029920">
    <property type="component" value="Unassembled WGS sequence"/>
</dbReference>
<keyword evidence="1" id="KW-0812">Transmembrane</keyword>
<feature type="non-terminal residue" evidence="2">
    <location>
        <position position="71"/>
    </location>
</feature>
<gene>
    <name evidence="2" type="ORF">LS72_010530</name>
</gene>
<feature type="transmembrane region" description="Helical" evidence="1">
    <location>
        <begin position="25"/>
        <end position="43"/>
    </location>
</feature>
<organism evidence="2 3">
    <name type="scientific">Helicobacter apodemus</name>
    <dbReference type="NCBI Taxonomy" id="135569"/>
    <lineage>
        <taxon>Bacteria</taxon>
        <taxon>Pseudomonadati</taxon>
        <taxon>Campylobacterota</taxon>
        <taxon>Epsilonproteobacteria</taxon>
        <taxon>Campylobacterales</taxon>
        <taxon>Helicobacteraceae</taxon>
        <taxon>Helicobacter</taxon>
    </lineage>
</organism>
<evidence type="ECO:0000256" key="1">
    <source>
        <dbReference type="SAM" id="Phobius"/>
    </source>
</evidence>
<protein>
    <submittedName>
        <fullName evidence="2">Uncharacterized protein</fullName>
    </submittedName>
</protein>